<comment type="caution">
    <text evidence="2">The sequence shown here is derived from an EMBL/GenBank/DDBJ whole genome shotgun (WGS) entry which is preliminary data.</text>
</comment>
<dbReference type="GO" id="GO:0016758">
    <property type="term" value="F:hexosyltransferase activity"/>
    <property type="evidence" value="ECO:0007669"/>
    <property type="project" value="UniProtKB-ARBA"/>
</dbReference>
<keyword evidence="3" id="KW-1185">Reference proteome</keyword>
<evidence type="ECO:0000259" key="1">
    <source>
        <dbReference type="Pfam" id="PF00535"/>
    </source>
</evidence>
<dbReference type="SUPFAM" id="SSF53448">
    <property type="entry name" value="Nucleotide-diphospho-sugar transferases"/>
    <property type="match status" value="1"/>
</dbReference>
<proteinExistence type="predicted"/>
<protein>
    <submittedName>
        <fullName evidence="2">Glycosyltransferase family 2 protein</fullName>
    </submittedName>
</protein>
<dbReference type="CDD" id="cd00761">
    <property type="entry name" value="Glyco_tranf_GTA_type"/>
    <property type="match status" value="1"/>
</dbReference>
<dbReference type="Proteomes" id="UP000298358">
    <property type="component" value="Unassembled WGS sequence"/>
</dbReference>
<dbReference type="Pfam" id="PF00535">
    <property type="entry name" value="Glycos_transf_2"/>
    <property type="match status" value="1"/>
</dbReference>
<keyword evidence="2" id="KW-0808">Transferase</keyword>
<dbReference type="RefSeq" id="WP_135113685.1">
    <property type="nucleotide sequence ID" value="NZ_JADGLL010000007.1"/>
</dbReference>
<name>A0A4Y9FWA5_9MICO</name>
<sequence>MPASPLVTVIVPGWNVAPYAAEALDSLRAQTLAAWRAVLVDDGSADGTGDVFARFAAQDDRFTHVTHPSQRGLGAARNTGLELVDTPYLGFFDSDDVMLPRALELLVGSLEATGSDIAVGQYTRLRPVDGGYAPSPVQPWVEASTAPARHGVTLAEHPEVTGNIVAWSKVSRTDLWRDHHVKFPQGLYEDQAVTALLYARARAIDTVAEPVVHWRVRAEGTSITQHEADPVVLAACLAALHDGLDILRREAPEVAARARIGQILRMDIPRLRALDLDAVSRIAVADFAAELTECLDD</sequence>
<gene>
    <name evidence="2" type="ORF">E4U02_04765</name>
</gene>
<dbReference type="OrthoDB" id="2676521at2"/>
<dbReference type="PANTHER" id="PTHR22916">
    <property type="entry name" value="GLYCOSYLTRANSFERASE"/>
    <property type="match status" value="1"/>
</dbReference>
<evidence type="ECO:0000313" key="2">
    <source>
        <dbReference type="EMBL" id="TFU33556.1"/>
    </source>
</evidence>
<evidence type="ECO:0000313" key="3">
    <source>
        <dbReference type="Proteomes" id="UP000298358"/>
    </source>
</evidence>
<dbReference type="AlphaFoldDB" id="A0A4Y9FWA5"/>
<dbReference type="PANTHER" id="PTHR22916:SF3">
    <property type="entry name" value="UDP-GLCNAC:BETAGAL BETA-1,3-N-ACETYLGLUCOSAMINYLTRANSFERASE-LIKE PROTEIN 1"/>
    <property type="match status" value="1"/>
</dbReference>
<dbReference type="EMBL" id="SPQB01000007">
    <property type="protein sequence ID" value="TFU33556.1"/>
    <property type="molecule type" value="Genomic_DNA"/>
</dbReference>
<dbReference type="Gene3D" id="3.90.550.10">
    <property type="entry name" value="Spore Coat Polysaccharide Biosynthesis Protein SpsA, Chain A"/>
    <property type="match status" value="1"/>
</dbReference>
<accession>A0A4Y9FWA5</accession>
<dbReference type="InterPro" id="IPR029044">
    <property type="entry name" value="Nucleotide-diphossugar_trans"/>
</dbReference>
<dbReference type="InterPro" id="IPR001173">
    <property type="entry name" value="Glyco_trans_2-like"/>
</dbReference>
<organism evidence="2 3">
    <name type="scientific">Microbacterium paludicola</name>
    <dbReference type="NCBI Taxonomy" id="300019"/>
    <lineage>
        <taxon>Bacteria</taxon>
        <taxon>Bacillati</taxon>
        <taxon>Actinomycetota</taxon>
        <taxon>Actinomycetes</taxon>
        <taxon>Micrococcales</taxon>
        <taxon>Microbacteriaceae</taxon>
        <taxon>Microbacterium</taxon>
    </lineage>
</organism>
<reference evidence="2 3" key="1">
    <citation type="submission" date="2019-03" db="EMBL/GenBank/DDBJ databases">
        <title>Diversity of the mouse oral microbiome.</title>
        <authorList>
            <person name="Joseph S."/>
            <person name="Aduse-Opoku J."/>
            <person name="Curtis M."/>
            <person name="Wade W."/>
            <person name="Hashim A."/>
        </authorList>
    </citation>
    <scope>NUCLEOTIDE SEQUENCE [LARGE SCALE GENOMIC DNA]</scope>
    <source>
        <strain evidence="2 3">P1012</strain>
    </source>
</reference>
<feature type="domain" description="Glycosyltransferase 2-like" evidence="1">
    <location>
        <begin position="8"/>
        <end position="134"/>
    </location>
</feature>